<dbReference type="AlphaFoldDB" id="A0A9P4PQF4"/>
<dbReference type="Proteomes" id="UP000799764">
    <property type="component" value="Unassembled WGS sequence"/>
</dbReference>
<evidence type="ECO:0000313" key="2">
    <source>
        <dbReference type="EMBL" id="KAF2447011.1"/>
    </source>
</evidence>
<keyword evidence="3" id="KW-1185">Reference proteome</keyword>
<sequence>MFYNTKKNHRRHPSDRYRESASTPSCIAMLRSIGRRLVPAILMRQAGPECLELAPRQLCPFHLRHRQGSRLTTRPYHTGLGLDSQIGHASRNRTPIASPALPTGRDKPLLREGVSSDALAGDPSPFHFAGPDIRAHLNSRHCTPRVLLKEWA</sequence>
<protein>
    <submittedName>
        <fullName evidence="2">Uncharacterized protein</fullName>
    </submittedName>
</protein>
<gene>
    <name evidence="2" type="ORF">P171DRAFT_243234</name>
</gene>
<reference evidence="2" key="1">
    <citation type="journal article" date="2020" name="Stud. Mycol.">
        <title>101 Dothideomycetes genomes: a test case for predicting lifestyles and emergence of pathogens.</title>
        <authorList>
            <person name="Haridas S."/>
            <person name="Albert R."/>
            <person name="Binder M."/>
            <person name="Bloem J."/>
            <person name="Labutti K."/>
            <person name="Salamov A."/>
            <person name="Andreopoulos B."/>
            <person name="Baker S."/>
            <person name="Barry K."/>
            <person name="Bills G."/>
            <person name="Bluhm B."/>
            <person name="Cannon C."/>
            <person name="Castanera R."/>
            <person name="Culley D."/>
            <person name="Daum C."/>
            <person name="Ezra D."/>
            <person name="Gonzalez J."/>
            <person name="Henrissat B."/>
            <person name="Kuo A."/>
            <person name="Liang C."/>
            <person name="Lipzen A."/>
            <person name="Lutzoni F."/>
            <person name="Magnuson J."/>
            <person name="Mondo S."/>
            <person name="Nolan M."/>
            <person name="Ohm R."/>
            <person name="Pangilinan J."/>
            <person name="Park H.-J."/>
            <person name="Ramirez L."/>
            <person name="Alfaro M."/>
            <person name="Sun H."/>
            <person name="Tritt A."/>
            <person name="Yoshinaga Y."/>
            <person name="Zwiers L.-H."/>
            <person name="Turgeon B."/>
            <person name="Goodwin S."/>
            <person name="Spatafora J."/>
            <person name="Crous P."/>
            <person name="Grigoriev I."/>
        </authorList>
    </citation>
    <scope>NUCLEOTIDE SEQUENCE</scope>
    <source>
        <strain evidence="2">CBS 690.94</strain>
    </source>
</reference>
<accession>A0A9P4PQF4</accession>
<comment type="caution">
    <text evidence="2">The sequence shown here is derived from an EMBL/GenBank/DDBJ whole genome shotgun (WGS) entry which is preliminary data.</text>
</comment>
<feature type="region of interest" description="Disordered" evidence="1">
    <location>
        <begin position="83"/>
        <end position="109"/>
    </location>
</feature>
<feature type="region of interest" description="Disordered" evidence="1">
    <location>
        <begin position="1"/>
        <end position="21"/>
    </location>
</feature>
<proteinExistence type="predicted"/>
<feature type="compositionally biased region" description="Basic residues" evidence="1">
    <location>
        <begin position="1"/>
        <end position="13"/>
    </location>
</feature>
<evidence type="ECO:0000256" key="1">
    <source>
        <dbReference type="SAM" id="MobiDB-lite"/>
    </source>
</evidence>
<dbReference type="EMBL" id="MU001497">
    <property type="protein sequence ID" value="KAF2447011.1"/>
    <property type="molecule type" value="Genomic_DNA"/>
</dbReference>
<organism evidence="2 3">
    <name type="scientific">Karstenula rhodostoma CBS 690.94</name>
    <dbReference type="NCBI Taxonomy" id="1392251"/>
    <lineage>
        <taxon>Eukaryota</taxon>
        <taxon>Fungi</taxon>
        <taxon>Dikarya</taxon>
        <taxon>Ascomycota</taxon>
        <taxon>Pezizomycotina</taxon>
        <taxon>Dothideomycetes</taxon>
        <taxon>Pleosporomycetidae</taxon>
        <taxon>Pleosporales</taxon>
        <taxon>Massarineae</taxon>
        <taxon>Didymosphaeriaceae</taxon>
        <taxon>Karstenula</taxon>
    </lineage>
</organism>
<name>A0A9P4PQF4_9PLEO</name>
<evidence type="ECO:0000313" key="3">
    <source>
        <dbReference type="Proteomes" id="UP000799764"/>
    </source>
</evidence>